<evidence type="ECO:0000313" key="3">
    <source>
        <dbReference type="Proteomes" id="UP000307440"/>
    </source>
</evidence>
<feature type="region of interest" description="Disordered" evidence="1">
    <location>
        <begin position="292"/>
        <end position="417"/>
    </location>
</feature>
<feature type="region of interest" description="Disordered" evidence="1">
    <location>
        <begin position="996"/>
        <end position="1097"/>
    </location>
</feature>
<feature type="compositionally biased region" description="Basic and acidic residues" evidence="1">
    <location>
        <begin position="569"/>
        <end position="580"/>
    </location>
</feature>
<evidence type="ECO:0000313" key="2">
    <source>
        <dbReference type="EMBL" id="TFK29921.1"/>
    </source>
</evidence>
<feature type="compositionally biased region" description="Polar residues" evidence="1">
    <location>
        <begin position="827"/>
        <end position="836"/>
    </location>
</feature>
<dbReference type="AlphaFoldDB" id="A0A5C3LMH1"/>
<name>A0A5C3LMH1_COPMA</name>
<feature type="compositionally biased region" description="Acidic residues" evidence="1">
    <location>
        <begin position="368"/>
        <end position="377"/>
    </location>
</feature>
<evidence type="ECO:0000256" key="1">
    <source>
        <dbReference type="SAM" id="MobiDB-lite"/>
    </source>
</evidence>
<feature type="compositionally biased region" description="Polar residues" evidence="1">
    <location>
        <begin position="384"/>
        <end position="393"/>
    </location>
</feature>
<dbReference type="EMBL" id="ML210147">
    <property type="protein sequence ID" value="TFK29921.1"/>
    <property type="molecule type" value="Genomic_DNA"/>
</dbReference>
<feature type="compositionally biased region" description="Basic and acidic residues" evidence="1">
    <location>
        <begin position="167"/>
        <end position="180"/>
    </location>
</feature>
<feature type="compositionally biased region" description="Polar residues" evidence="1">
    <location>
        <begin position="864"/>
        <end position="874"/>
    </location>
</feature>
<feature type="compositionally biased region" description="Low complexity" evidence="1">
    <location>
        <begin position="54"/>
        <end position="65"/>
    </location>
</feature>
<sequence>MEVALPISPTRQLIEDDDQYNTEKARLFFGPLKTPERRMSSIPDSTPSEHPGQASPSSAPANANSEIQPTMESSRVEDDADEALLAEELVQGMGEDEDDDDDDDDDDIGGDEMKDENMDFIPNDPSFMLAERISHATSNPSPPPSPLPPTNRFDDSATLELNLSSKESSEERESIVKEQTADAGAGEDILIRLDGAVGENTQEPPPMDLDPFIVSHNPPQELEFRSLEAPFHHMAENSGTDVSIPPIEQPTSVVSSTVSTIDALLDFDSTIPLDVNSEQHDAIEMQSETMQQEFDALSESKPKAFDEQETTAGVPGIRELTPSLASTPPLRRSPRRGVMPTSSQPTGLLAADLQPGSRPSKPRRQQPDDAEVVDDSQDEGKPVTIQQLSSQPLTPRGKERNRSKSPMIFNREVRSLSPDTANILSQLVPTLTDPTELQLSTSADDPKVFNPFAPSGPHFKVFSAPPENAPSTPKRPNILVHPAVTPKPLQGDPQSNVNATPARRITMEEAIEKGQISPLKAAQLGYTPRVQTSAAPQTPARRVLITDKSAAVPSSSRPALRFGSPVRAKSKEPEPIHEVRVLSGPRVDTGKPTPSSDRAGPSLPTKSTAGGRLVRLPFPLLPNKSAIAAQPPKNETDPRPGRSGFAQQQSPAKSTLKQTTSRIPRIGAKPYARPASAAKANNTATNPPSDKPVVARKVDLSKPSTNKMVIPSTVLPTPPAAPASDKGKGKAPAIPRVGTIARKPLSLEKPVPLKRKRGTEVAPTVKKVAVARSIPSVAKVATTKSTDAVKASISTTPNAVGPSGSRPQRKREPPVRALVRPALPTSVVAQDQTQEAEIQREDSGIPQPLGSPMQEEAQPHLMAPSTSTQTSVAHSSPPAQPRLPLPTIRIDPPHETPPIETLPPYVRVEVTTGVRRTGRLRKASQMADSGGEQIPRPAQSRRKAASQAFRFTFTDAFSEMSATALKNLTANNTTLNQAYLSVRLETEIIRKTGARPESPAVKIKTIAQREQEDKERKRMERAKRYARRSGGEVPGSSDVEPSSDDDELFGSLDGSDDEPRHQRGAGEDEDYETPHRAFKRMRLTENGPEEVGEEPKRRVKWDRGLYTTVYLDEVKLGSRQYPKGAVPQLKGCLAPAAKALPLDTLGNLPPAEVSVEAENVIVKKFVYDTDMPEPVPEPEEPPAKVTRSRSKKPKS</sequence>
<dbReference type="STRING" id="230819.A0A5C3LMH1"/>
<organism evidence="2 3">
    <name type="scientific">Coprinopsis marcescibilis</name>
    <name type="common">Agaric fungus</name>
    <name type="synonym">Psathyrella marcescibilis</name>
    <dbReference type="NCBI Taxonomy" id="230819"/>
    <lineage>
        <taxon>Eukaryota</taxon>
        <taxon>Fungi</taxon>
        <taxon>Dikarya</taxon>
        <taxon>Basidiomycota</taxon>
        <taxon>Agaricomycotina</taxon>
        <taxon>Agaricomycetes</taxon>
        <taxon>Agaricomycetidae</taxon>
        <taxon>Agaricales</taxon>
        <taxon>Agaricineae</taxon>
        <taxon>Psathyrellaceae</taxon>
        <taxon>Coprinopsis</taxon>
    </lineage>
</organism>
<feature type="region of interest" description="Disordered" evidence="1">
    <location>
        <begin position="922"/>
        <end position="943"/>
    </location>
</feature>
<feature type="region of interest" description="Disordered" evidence="1">
    <location>
        <begin position="779"/>
        <end position="886"/>
    </location>
</feature>
<feature type="compositionally biased region" description="Polar residues" evidence="1">
    <location>
        <begin position="645"/>
        <end position="662"/>
    </location>
</feature>
<protein>
    <submittedName>
        <fullName evidence="2">Uncharacterized protein</fullName>
    </submittedName>
</protein>
<feature type="compositionally biased region" description="Pro residues" evidence="1">
    <location>
        <begin position="140"/>
        <end position="149"/>
    </location>
</feature>
<reference evidence="2 3" key="1">
    <citation type="journal article" date="2019" name="Nat. Ecol. Evol.">
        <title>Megaphylogeny resolves global patterns of mushroom evolution.</title>
        <authorList>
            <person name="Varga T."/>
            <person name="Krizsan K."/>
            <person name="Foldi C."/>
            <person name="Dima B."/>
            <person name="Sanchez-Garcia M."/>
            <person name="Sanchez-Ramirez S."/>
            <person name="Szollosi G.J."/>
            <person name="Szarkandi J.G."/>
            <person name="Papp V."/>
            <person name="Albert L."/>
            <person name="Andreopoulos W."/>
            <person name="Angelini C."/>
            <person name="Antonin V."/>
            <person name="Barry K.W."/>
            <person name="Bougher N.L."/>
            <person name="Buchanan P."/>
            <person name="Buyck B."/>
            <person name="Bense V."/>
            <person name="Catcheside P."/>
            <person name="Chovatia M."/>
            <person name="Cooper J."/>
            <person name="Damon W."/>
            <person name="Desjardin D."/>
            <person name="Finy P."/>
            <person name="Geml J."/>
            <person name="Haridas S."/>
            <person name="Hughes K."/>
            <person name="Justo A."/>
            <person name="Karasinski D."/>
            <person name="Kautmanova I."/>
            <person name="Kiss B."/>
            <person name="Kocsube S."/>
            <person name="Kotiranta H."/>
            <person name="LaButti K.M."/>
            <person name="Lechner B.E."/>
            <person name="Liimatainen K."/>
            <person name="Lipzen A."/>
            <person name="Lukacs Z."/>
            <person name="Mihaltcheva S."/>
            <person name="Morgado L.N."/>
            <person name="Niskanen T."/>
            <person name="Noordeloos M.E."/>
            <person name="Ohm R.A."/>
            <person name="Ortiz-Santana B."/>
            <person name="Ovrebo C."/>
            <person name="Racz N."/>
            <person name="Riley R."/>
            <person name="Savchenko A."/>
            <person name="Shiryaev A."/>
            <person name="Soop K."/>
            <person name="Spirin V."/>
            <person name="Szebenyi C."/>
            <person name="Tomsovsky M."/>
            <person name="Tulloss R.E."/>
            <person name="Uehling J."/>
            <person name="Grigoriev I.V."/>
            <person name="Vagvolgyi C."/>
            <person name="Papp T."/>
            <person name="Martin F.M."/>
            <person name="Miettinen O."/>
            <person name="Hibbett D.S."/>
            <person name="Nagy L.G."/>
        </authorList>
    </citation>
    <scope>NUCLEOTIDE SEQUENCE [LARGE SCALE GENOMIC DNA]</scope>
    <source>
        <strain evidence="2 3">CBS 121175</strain>
    </source>
</reference>
<dbReference type="OrthoDB" id="2148418at2759"/>
<feature type="region of interest" description="Disordered" evidence="1">
    <location>
        <begin position="1"/>
        <end position="216"/>
    </location>
</feature>
<feature type="compositionally biased region" description="Acidic residues" evidence="1">
    <location>
        <begin position="94"/>
        <end position="110"/>
    </location>
</feature>
<proteinExistence type="predicted"/>
<feature type="compositionally biased region" description="Polar residues" evidence="1">
    <location>
        <begin position="782"/>
        <end position="798"/>
    </location>
</feature>
<dbReference type="Proteomes" id="UP000307440">
    <property type="component" value="Unassembled WGS sequence"/>
</dbReference>
<feature type="compositionally biased region" description="Basic and acidic residues" evidence="1">
    <location>
        <begin position="1057"/>
        <end position="1066"/>
    </location>
</feature>
<keyword evidence="3" id="KW-1185">Reference proteome</keyword>
<gene>
    <name evidence="2" type="ORF">FA15DRAFT_663226</name>
</gene>
<feature type="region of interest" description="Disordered" evidence="1">
    <location>
        <begin position="1168"/>
        <end position="1195"/>
    </location>
</feature>
<feature type="region of interest" description="Disordered" evidence="1">
    <location>
        <begin position="459"/>
        <end position="496"/>
    </location>
</feature>
<feature type="compositionally biased region" description="Basic residues" evidence="1">
    <location>
        <begin position="1186"/>
        <end position="1195"/>
    </location>
</feature>
<feature type="region of interest" description="Disordered" evidence="1">
    <location>
        <begin position="547"/>
        <end position="761"/>
    </location>
</feature>
<accession>A0A5C3LMH1</accession>
<feature type="compositionally biased region" description="Low complexity" evidence="1">
    <location>
        <begin position="668"/>
        <end position="688"/>
    </location>
</feature>
<feature type="compositionally biased region" description="Basic and acidic residues" evidence="1">
    <location>
        <begin position="1007"/>
        <end position="1018"/>
    </location>
</feature>